<evidence type="ECO:0000256" key="3">
    <source>
        <dbReference type="ARBA" id="ARBA00022989"/>
    </source>
</evidence>
<keyword evidence="7" id="KW-1185">Reference proteome</keyword>
<comment type="subcellular location">
    <subcellularLocation>
        <location evidence="1">Membrane</location>
        <topology evidence="1">Multi-pass membrane protein</topology>
    </subcellularLocation>
</comment>
<dbReference type="EMBL" id="QCYK01000002">
    <property type="protein sequence ID" value="PUZ25500.1"/>
    <property type="molecule type" value="Genomic_DNA"/>
</dbReference>
<protein>
    <submittedName>
        <fullName evidence="6">DoxX family protein</fullName>
    </submittedName>
</protein>
<keyword evidence="3 5" id="KW-1133">Transmembrane helix</keyword>
<feature type="transmembrane region" description="Helical" evidence="5">
    <location>
        <begin position="6"/>
        <end position="24"/>
    </location>
</feature>
<dbReference type="Pfam" id="PF13564">
    <property type="entry name" value="DoxX_2"/>
    <property type="match status" value="1"/>
</dbReference>
<proteinExistence type="predicted"/>
<feature type="transmembrane region" description="Helical" evidence="5">
    <location>
        <begin position="102"/>
        <end position="120"/>
    </location>
</feature>
<reference evidence="6 7" key="1">
    <citation type="submission" date="2018-04" db="EMBL/GenBank/DDBJ databases">
        <title>Chitinophaga fuyangensis sp. nov., isolated from soil in a chemical factory.</title>
        <authorList>
            <person name="Chen K."/>
        </authorList>
    </citation>
    <scope>NUCLEOTIDE SEQUENCE [LARGE SCALE GENOMIC DNA]</scope>
    <source>
        <strain evidence="6 7">LY-1</strain>
    </source>
</reference>
<dbReference type="AlphaFoldDB" id="A0A2T7BGU8"/>
<keyword evidence="2 5" id="KW-0812">Transmembrane</keyword>
<evidence type="ECO:0000313" key="7">
    <source>
        <dbReference type="Proteomes" id="UP000244450"/>
    </source>
</evidence>
<comment type="caution">
    <text evidence="6">The sequence shown here is derived from an EMBL/GenBank/DDBJ whole genome shotgun (WGS) entry which is preliminary data.</text>
</comment>
<evidence type="ECO:0000256" key="5">
    <source>
        <dbReference type="SAM" id="Phobius"/>
    </source>
</evidence>
<dbReference type="OrthoDB" id="3385086at2"/>
<evidence type="ECO:0000313" key="6">
    <source>
        <dbReference type="EMBL" id="PUZ25500.1"/>
    </source>
</evidence>
<organism evidence="6 7">
    <name type="scientific">Chitinophaga parva</name>
    <dbReference type="NCBI Taxonomy" id="2169414"/>
    <lineage>
        <taxon>Bacteria</taxon>
        <taxon>Pseudomonadati</taxon>
        <taxon>Bacteroidota</taxon>
        <taxon>Chitinophagia</taxon>
        <taxon>Chitinophagales</taxon>
        <taxon>Chitinophagaceae</taxon>
        <taxon>Chitinophaga</taxon>
    </lineage>
</organism>
<gene>
    <name evidence="6" type="ORF">DCC81_14545</name>
</gene>
<evidence type="ECO:0000256" key="2">
    <source>
        <dbReference type="ARBA" id="ARBA00022692"/>
    </source>
</evidence>
<dbReference type="Proteomes" id="UP000244450">
    <property type="component" value="Unassembled WGS sequence"/>
</dbReference>
<evidence type="ECO:0000256" key="4">
    <source>
        <dbReference type="ARBA" id="ARBA00023136"/>
    </source>
</evidence>
<evidence type="ECO:0000256" key="1">
    <source>
        <dbReference type="ARBA" id="ARBA00004141"/>
    </source>
</evidence>
<feature type="transmembrane region" description="Helical" evidence="5">
    <location>
        <begin position="44"/>
        <end position="65"/>
    </location>
</feature>
<accession>A0A2T7BGU8</accession>
<dbReference type="InterPro" id="IPR032808">
    <property type="entry name" value="DoxX"/>
</dbReference>
<dbReference type="RefSeq" id="WP_108687340.1">
    <property type="nucleotide sequence ID" value="NZ_QCYK01000002.1"/>
</dbReference>
<sequence length="124" mass="13392">MNTILWIIQGLLSAFFILPGYGKIAGSKEKHIADGHLKPGSSIIPIRILGVLELLGCVGIIVPWLSGITPIMTPVAAAAFCLVMLAGMVVHGRKKEYKMLPVLMVVFMLSALVAYFRFAALGRQ</sequence>
<feature type="transmembrane region" description="Helical" evidence="5">
    <location>
        <begin position="71"/>
        <end position="90"/>
    </location>
</feature>
<dbReference type="GO" id="GO:0016020">
    <property type="term" value="C:membrane"/>
    <property type="evidence" value="ECO:0007669"/>
    <property type="project" value="UniProtKB-SubCell"/>
</dbReference>
<name>A0A2T7BGU8_9BACT</name>
<keyword evidence="4 5" id="KW-0472">Membrane</keyword>